<protein>
    <recommendedName>
        <fullName evidence="11">SMP-LTD domain-containing protein</fullName>
    </recommendedName>
</protein>
<keyword evidence="13" id="KW-1185">Reference proteome</keyword>
<accession>A0A8T0GD93</accession>
<dbReference type="EMBL" id="CM026432">
    <property type="protein sequence ID" value="KAG0557386.1"/>
    <property type="molecule type" value="Genomic_DNA"/>
</dbReference>
<feature type="compositionally biased region" description="Basic and acidic residues" evidence="9">
    <location>
        <begin position="909"/>
        <end position="928"/>
    </location>
</feature>
<evidence type="ECO:0000256" key="6">
    <source>
        <dbReference type="ARBA" id="ARBA00023055"/>
    </source>
</evidence>
<keyword evidence="6" id="KW-0445">Lipid transport</keyword>
<dbReference type="GO" id="GO:0005789">
    <property type="term" value="C:endoplasmic reticulum membrane"/>
    <property type="evidence" value="ECO:0007669"/>
    <property type="project" value="UniProtKB-SubCell"/>
</dbReference>
<dbReference type="GO" id="GO:0006869">
    <property type="term" value="P:lipid transport"/>
    <property type="evidence" value="ECO:0007669"/>
    <property type="project" value="UniProtKB-KW"/>
</dbReference>
<dbReference type="PROSITE" id="PS51847">
    <property type="entry name" value="SMP"/>
    <property type="match status" value="1"/>
</dbReference>
<evidence type="ECO:0000256" key="4">
    <source>
        <dbReference type="ARBA" id="ARBA00022824"/>
    </source>
</evidence>
<feature type="compositionally biased region" description="Basic and acidic residues" evidence="9">
    <location>
        <begin position="849"/>
        <end position="867"/>
    </location>
</feature>
<dbReference type="InterPro" id="IPR057080">
    <property type="entry name" value="PH_SMPa"/>
</dbReference>
<keyword evidence="2" id="KW-0813">Transport</keyword>
<keyword evidence="5 10" id="KW-1133">Transmembrane helix</keyword>
<evidence type="ECO:0000259" key="11">
    <source>
        <dbReference type="PROSITE" id="PS51847"/>
    </source>
</evidence>
<dbReference type="SUPFAM" id="SSF50729">
    <property type="entry name" value="PH domain-like"/>
    <property type="match status" value="1"/>
</dbReference>
<evidence type="ECO:0000256" key="10">
    <source>
        <dbReference type="SAM" id="Phobius"/>
    </source>
</evidence>
<feature type="region of interest" description="Disordered" evidence="9">
    <location>
        <begin position="849"/>
        <end position="878"/>
    </location>
</feature>
<evidence type="ECO:0000313" key="12">
    <source>
        <dbReference type="EMBL" id="KAG0557386.1"/>
    </source>
</evidence>
<feature type="transmembrane region" description="Helical" evidence="10">
    <location>
        <begin position="20"/>
        <end position="47"/>
    </location>
</feature>
<keyword evidence="8 10" id="KW-0472">Membrane</keyword>
<evidence type="ECO:0000313" key="13">
    <source>
        <dbReference type="Proteomes" id="UP000822688"/>
    </source>
</evidence>
<feature type="region of interest" description="Disordered" evidence="9">
    <location>
        <begin position="290"/>
        <end position="336"/>
    </location>
</feature>
<feature type="compositionally biased region" description="Basic residues" evidence="9">
    <location>
        <begin position="308"/>
        <end position="319"/>
    </location>
</feature>
<name>A0A8T0GD93_CERPU</name>
<evidence type="ECO:0000256" key="7">
    <source>
        <dbReference type="ARBA" id="ARBA00023121"/>
    </source>
</evidence>
<evidence type="ECO:0000256" key="9">
    <source>
        <dbReference type="SAM" id="MobiDB-lite"/>
    </source>
</evidence>
<evidence type="ECO:0000256" key="5">
    <source>
        <dbReference type="ARBA" id="ARBA00022989"/>
    </source>
</evidence>
<gene>
    <name evidence="12" type="ORF">KC19_11G125600</name>
</gene>
<evidence type="ECO:0000256" key="3">
    <source>
        <dbReference type="ARBA" id="ARBA00022692"/>
    </source>
</evidence>
<feature type="compositionally biased region" description="Polar residues" evidence="9">
    <location>
        <begin position="746"/>
        <end position="769"/>
    </location>
</feature>
<feature type="compositionally biased region" description="Polar residues" evidence="9">
    <location>
        <begin position="869"/>
        <end position="878"/>
    </location>
</feature>
<feature type="compositionally biased region" description="Polar residues" evidence="9">
    <location>
        <begin position="786"/>
        <end position="798"/>
    </location>
</feature>
<dbReference type="Pfam" id="PF23065">
    <property type="entry name" value="PH_SMPa"/>
    <property type="match status" value="1"/>
</dbReference>
<feature type="compositionally biased region" description="Basic and acidic residues" evidence="9">
    <location>
        <begin position="320"/>
        <end position="336"/>
    </location>
</feature>
<dbReference type="AlphaFoldDB" id="A0A8T0GD93"/>
<comment type="caution">
    <text evidence="12">The sequence shown here is derived from an EMBL/GenBank/DDBJ whole genome shotgun (WGS) entry which is preliminary data.</text>
</comment>
<feature type="domain" description="SMP-LTD" evidence="11">
    <location>
        <begin position="409"/>
        <end position="666"/>
    </location>
</feature>
<organism evidence="12 13">
    <name type="scientific">Ceratodon purpureus</name>
    <name type="common">Fire moss</name>
    <name type="synonym">Dicranum purpureum</name>
    <dbReference type="NCBI Taxonomy" id="3225"/>
    <lineage>
        <taxon>Eukaryota</taxon>
        <taxon>Viridiplantae</taxon>
        <taxon>Streptophyta</taxon>
        <taxon>Embryophyta</taxon>
        <taxon>Bryophyta</taxon>
        <taxon>Bryophytina</taxon>
        <taxon>Bryopsida</taxon>
        <taxon>Dicranidae</taxon>
        <taxon>Pseudoditrichales</taxon>
        <taxon>Ditrichaceae</taxon>
        <taxon>Ceratodon</taxon>
    </lineage>
</organism>
<comment type="subcellular location">
    <subcellularLocation>
        <location evidence="1">Endoplasmic reticulum membrane</location>
    </subcellularLocation>
</comment>
<evidence type="ECO:0000256" key="1">
    <source>
        <dbReference type="ARBA" id="ARBA00004586"/>
    </source>
</evidence>
<dbReference type="PANTHER" id="PTHR13466:SF0">
    <property type="entry name" value="SMP-LTD DOMAIN-CONTAINING PROTEIN"/>
    <property type="match status" value="1"/>
</dbReference>
<feature type="region of interest" description="Disordered" evidence="9">
    <location>
        <begin position="703"/>
        <end position="804"/>
    </location>
</feature>
<dbReference type="Proteomes" id="UP000822688">
    <property type="component" value="Chromosome 11"/>
</dbReference>
<evidence type="ECO:0000256" key="2">
    <source>
        <dbReference type="ARBA" id="ARBA00022448"/>
    </source>
</evidence>
<dbReference type="PANTHER" id="PTHR13466">
    <property type="entry name" value="TEX2 PROTEIN-RELATED"/>
    <property type="match status" value="1"/>
</dbReference>
<keyword evidence="3 10" id="KW-0812">Transmembrane</keyword>
<proteinExistence type="predicted"/>
<feature type="region of interest" description="Disordered" evidence="9">
    <location>
        <begin position="909"/>
        <end position="945"/>
    </location>
</feature>
<feature type="compositionally biased region" description="Polar residues" evidence="9">
    <location>
        <begin position="703"/>
        <end position="724"/>
    </location>
</feature>
<keyword evidence="4" id="KW-0256">Endoplasmic reticulum</keyword>
<dbReference type="InterPro" id="IPR031468">
    <property type="entry name" value="SMP_LBD"/>
</dbReference>
<dbReference type="GO" id="GO:0008289">
    <property type="term" value="F:lipid binding"/>
    <property type="evidence" value="ECO:0007669"/>
    <property type="project" value="UniProtKB-KW"/>
</dbReference>
<reference evidence="12 13" key="1">
    <citation type="submission" date="2020-06" db="EMBL/GenBank/DDBJ databases">
        <title>WGS assembly of Ceratodon purpureus strain R40.</title>
        <authorList>
            <person name="Carey S.B."/>
            <person name="Jenkins J."/>
            <person name="Shu S."/>
            <person name="Lovell J.T."/>
            <person name="Sreedasyam A."/>
            <person name="Maumus F."/>
            <person name="Tiley G.P."/>
            <person name="Fernandez-Pozo N."/>
            <person name="Barry K."/>
            <person name="Chen C."/>
            <person name="Wang M."/>
            <person name="Lipzen A."/>
            <person name="Daum C."/>
            <person name="Saski C.A."/>
            <person name="Payton A.C."/>
            <person name="Mcbreen J.C."/>
            <person name="Conrad R.E."/>
            <person name="Kollar L.M."/>
            <person name="Olsson S."/>
            <person name="Huttunen S."/>
            <person name="Landis J.B."/>
            <person name="Wickett N.J."/>
            <person name="Johnson M.G."/>
            <person name="Rensing S.A."/>
            <person name="Grimwood J."/>
            <person name="Schmutz J."/>
            <person name="Mcdaniel S.F."/>
        </authorList>
    </citation>
    <scope>NUCLEOTIDE SEQUENCE [LARGE SCALE GENOMIC DNA]</scope>
    <source>
        <strain evidence="12 13">R40</strain>
    </source>
</reference>
<sequence>MMDSAMSVCPGTTGTPNCCGAFACLPSFVAGVLALALVEFLIVLVLLERFLNISSRPSVSPVSDLKIGSGEDSICVQGKAWVAPLPDHVDLSKVIMRQIRKEREKEKGEDGLKDASRRGEDTKGVLEIAPVRMQAILKDKILFLTAVDGTQAKISLEGCEVLTVSSSPGPNRKWGKKFPIKLHSDRQIYRGCKTLLFFAESGYAKEAWCEAFRTMARMDPKLSARTFMTKRKYREYTFAAEENMPYLTKFYATDEVRHLDVKQKESGVQSRARKMTDKWKRLTRKVSIGKDHTEPKFAQTADEAYRRHEVHRRKESRSHKHDDTDSKNKDVAFADEDHRDTVAETASQVDPNFNRYEVLANGEASAGPIEGISDATASIQKDNREFHDQVPVTQQRAHESKDVRAGKEIEQGVLCLNMIVARLYFDFNRNERRLASVERFFQRLLSKIRAPSYMKSITIKELDLGRHPPFATAVRMVPADAEGALAVEVDLQWLGGGHLTCESRLDLCEQSTQEKVVDQLTESGSERDAAAALLSGIRGDFDVSGSGSFSAAVQEGRQLGDEGSNKKGRIMSMMSRVADRVSQVPLVLKIKLVSLKGTAVFKLKAPPSDRVWFAFKTMPEIHFEPMPCIGEHRISSGALGNFIAKQIKIQIRESVVLPYFEDFFLDWMVADKDNWLPISAFPLPFFDSQLSEAERKLFKRIAETQSSSSDENGHQSQSTRNGQSKPPKGEASQGPSKAQNHAHFSHANSYQPNTSTQDSNHSFLHSLRSNPDHSIFKLPSSKPPRSVSSDNLNTQSSVPRPPKPITAAAHLSAVLSDPVQAIGSTALSLTSPSMNKESMPLLDYERPCKEENFGSAGDDSRSKDYSVHSEGSASESDIQFLDTQVANPEGVNELSSVVPLTRRAKLRKALDEGRRNVAEKLHHKRPDDSVGSGHHQPSGRWAHET</sequence>
<evidence type="ECO:0000256" key="8">
    <source>
        <dbReference type="ARBA" id="ARBA00023136"/>
    </source>
</evidence>
<keyword evidence="7" id="KW-0446">Lipid-binding</keyword>
<dbReference type="CDD" id="cd21675">
    <property type="entry name" value="SMP_TEX2"/>
    <property type="match status" value="1"/>
</dbReference>